<keyword evidence="1" id="KW-0472">Membrane</keyword>
<accession>A0AAD4P6G0</accession>
<gene>
    <name evidence="5" type="ORF">C2S53_015144</name>
</gene>
<evidence type="ECO:0000313" key="6">
    <source>
        <dbReference type="Proteomes" id="UP001190926"/>
    </source>
</evidence>
<dbReference type="GO" id="GO:0005886">
    <property type="term" value="C:plasma membrane"/>
    <property type="evidence" value="ECO:0007669"/>
    <property type="project" value="UniProtKB-ARBA"/>
</dbReference>
<name>A0AAD4P6G0_PERFH</name>
<evidence type="ECO:0000259" key="4">
    <source>
        <dbReference type="PROSITE" id="PS51782"/>
    </source>
</evidence>
<dbReference type="InterPro" id="IPR000719">
    <property type="entry name" value="Prot_kinase_dom"/>
</dbReference>
<dbReference type="Proteomes" id="UP001190926">
    <property type="component" value="Unassembled WGS sequence"/>
</dbReference>
<dbReference type="InterPro" id="IPR052611">
    <property type="entry name" value="Plant_RLK_LysM"/>
</dbReference>
<feature type="signal peptide" evidence="2">
    <location>
        <begin position="1"/>
        <end position="18"/>
    </location>
</feature>
<dbReference type="EMBL" id="SDAM02000132">
    <property type="protein sequence ID" value="KAH6827981.1"/>
    <property type="molecule type" value="Genomic_DNA"/>
</dbReference>
<feature type="transmembrane region" description="Helical" evidence="1">
    <location>
        <begin position="263"/>
        <end position="286"/>
    </location>
</feature>
<dbReference type="InterPro" id="IPR001245">
    <property type="entry name" value="Ser-Thr/Tyr_kinase_cat_dom"/>
</dbReference>
<dbReference type="Pfam" id="PF07714">
    <property type="entry name" value="PK_Tyr_Ser-Thr"/>
    <property type="match status" value="1"/>
</dbReference>
<keyword evidence="1" id="KW-0812">Transmembrane</keyword>
<dbReference type="InterPro" id="IPR056561">
    <property type="entry name" value="NFP_LYK_LysM1"/>
</dbReference>
<feature type="domain" description="Protein kinase" evidence="3">
    <location>
        <begin position="327"/>
        <end position="596"/>
    </location>
</feature>
<reference evidence="5 6" key="1">
    <citation type="journal article" date="2021" name="Nat. Commun.">
        <title>Incipient diploidization of the medicinal plant Perilla within 10,000 years.</title>
        <authorList>
            <person name="Zhang Y."/>
            <person name="Shen Q."/>
            <person name="Leng L."/>
            <person name="Zhang D."/>
            <person name="Chen S."/>
            <person name="Shi Y."/>
            <person name="Ning Z."/>
            <person name="Chen S."/>
        </authorList>
    </citation>
    <scope>NUCLEOTIDE SEQUENCE [LARGE SCALE GENOMIC DNA]</scope>
    <source>
        <strain evidence="6">cv. PC099</strain>
    </source>
</reference>
<dbReference type="Pfam" id="PF23473">
    <property type="entry name" value="LysM3_LYK4_5"/>
    <property type="match status" value="1"/>
</dbReference>
<dbReference type="PROSITE" id="PS51782">
    <property type="entry name" value="LYSM"/>
    <property type="match status" value="1"/>
</dbReference>
<feature type="chain" id="PRO_5042196020" evidence="2">
    <location>
        <begin position="19"/>
        <end position="596"/>
    </location>
</feature>
<dbReference type="GO" id="GO:0004672">
    <property type="term" value="F:protein kinase activity"/>
    <property type="evidence" value="ECO:0007669"/>
    <property type="project" value="InterPro"/>
</dbReference>
<dbReference type="InterPro" id="IPR056562">
    <property type="entry name" value="LysM2_CERK1_LYK3_4_5"/>
</dbReference>
<proteinExistence type="predicted"/>
<dbReference type="InterPro" id="IPR056563">
    <property type="entry name" value="LysM3_LYK4_5"/>
</dbReference>
<dbReference type="PROSITE" id="PS50011">
    <property type="entry name" value="PROTEIN_KINASE_DOM"/>
    <property type="match status" value="1"/>
</dbReference>
<dbReference type="Gene3D" id="3.30.200.20">
    <property type="entry name" value="Phosphorylase Kinase, domain 1"/>
    <property type="match status" value="1"/>
</dbReference>
<feature type="domain" description="LysM" evidence="4">
    <location>
        <begin position="178"/>
        <end position="223"/>
    </location>
</feature>
<keyword evidence="2" id="KW-0732">Signal</keyword>
<dbReference type="InterPro" id="IPR011009">
    <property type="entry name" value="Kinase-like_dom_sf"/>
</dbReference>
<comment type="caution">
    <text evidence="5">The sequence shown here is derived from an EMBL/GenBank/DDBJ whole genome shotgun (WGS) entry which is preliminary data.</text>
</comment>
<organism evidence="5 6">
    <name type="scientific">Perilla frutescens var. hirtella</name>
    <name type="common">Perilla citriodora</name>
    <name type="synonym">Perilla setoyensis</name>
    <dbReference type="NCBI Taxonomy" id="608512"/>
    <lineage>
        <taxon>Eukaryota</taxon>
        <taxon>Viridiplantae</taxon>
        <taxon>Streptophyta</taxon>
        <taxon>Embryophyta</taxon>
        <taxon>Tracheophyta</taxon>
        <taxon>Spermatophyta</taxon>
        <taxon>Magnoliopsida</taxon>
        <taxon>eudicotyledons</taxon>
        <taxon>Gunneridae</taxon>
        <taxon>Pentapetalae</taxon>
        <taxon>asterids</taxon>
        <taxon>lamiids</taxon>
        <taxon>Lamiales</taxon>
        <taxon>Lamiaceae</taxon>
        <taxon>Nepetoideae</taxon>
        <taxon>Elsholtzieae</taxon>
        <taxon>Perilla</taxon>
    </lineage>
</organism>
<evidence type="ECO:0000256" key="1">
    <source>
        <dbReference type="SAM" id="Phobius"/>
    </source>
</evidence>
<dbReference type="PANTHER" id="PTHR45927">
    <property type="entry name" value="LYSM-DOMAIN RECEPTOR-LIKE KINASE-RELATED"/>
    <property type="match status" value="1"/>
</dbReference>
<dbReference type="AlphaFoldDB" id="A0AAD4P6G0"/>
<sequence>MISILLLLLQWQWRCCQCQKYSYDPTPCSSGSTRYTCTSTATSCRTFFAYRANHRFSTISAISSLFQTDPDTLLSINTNVSASSQVLESGHEVLVPITCSCSADNFYQSLFNYTATHNSTLSEISCNIFEGLVKSVTLEEENRVPGNGNAVRAGSVLRVPLKCACLDDFKDDGLKYLITYPLIERDSTTKVGKKFNVSVEEIWKFNSLNPFAPTVFPTTTVLVPVRDEPFINFSIPNSDPPTPQFLPTRPFERRPKISQVKELYIVGSVVGFCLILALLMSCGLYMKALKKCEDQRLIQSSTMRRFSSCSTPTRSSTNSCLSPDLLVGIKYSLGNYSVEELRMATKSFSEEAKMSSSMYKGVMKNGEEVMMIEMKQMRLEGSRQLIDVHSRMNHVNIVKLKGVCYGEEQSSSYLVFEFPSNGSLRDCLSISCGALNWHRRTQIAFDVATGLHYLHYSVSPAYSTQLSLNSTRVFLNTAWRAKIAVYGTRCLCGSDSEACLVNAEKVEIFAFGEVLLELISGKEGVERESMTFLGGTGTPEGGCFDQLRNFVDPSLKDDYPLAEALCLAVLAGSCVQHDPMHRPSMEDVLKILATIL</sequence>
<evidence type="ECO:0000256" key="2">
    <source>
        <dbReference type="SAM" id="SignalP"/>
    </source>
</evidence>
<keyword evidence="6" id="KW-1185">Reference proteome</keyword>
<dbReference type="Gene3D" id="1.10.510.10">
    <property type="entry name" value="Transferase(Phosphotransferase) domain 1"/>
    <property type="match status" value="1"/>
</dbReference>
<evidence type="ECO:0000313" key="5">
    <source>
        <dbReference type="EMBL" id="KAH6827981.1"/>
    </source>
</evidence>
<dbReference type="InterPro" id="IPR018392">
    <property type="entry name" value="LysM"/>
</dbReference>
<dbReference type="PANTHER" id="PTHR45927:SF10">
    <property type="entry name" value="LYSM-DOMAIN RECEPTOR-LIKE KINASE"/>
    <property type="match status" value="1"/>
</dbReference>
<dbReference type="GO" id="GO:0005524">
    <property type="term" value="F:ATP binding"/>
    <property type="evidence" value="ECO:0007669"/>
    <property type="project" value="InterPro"/>
</dbReference>
<protein>
    <submittedName>
        <fullName evidence="5">Uncharacterized protein</fullName>
    </submittedName>
</protein>
<dbReference type="Pfam" id="PF23446">
    <property type="entry name" value="LysM1_NFP_LYK"/>
    <property type="match status" value="1"/>
</dbReference>
<keyword evidence="1" id="KW-1133">Transmembrane helix</keyword>
<evidence type="ECO:0000259" key="3">
    <source>
        <dbReference type="PROSITE" id="PS50011"/>
    </source>
</evidence>
<dbReference type="SUPFAM" id="SSF56112">
    <property type="entry name" value="Protein kinase-like (PK-like)"/>
    <property type="match status" value="1"/>
</dbReference>
<dbReference type="Pfam" id="PF23472">
    <property type="entry name" value="LysM2_CERK1_LYK3_4_5"/>
    <property type="match status" value="1"/>
</dbReference>